<keyword evidence="5 8" id="KW-0648">Protein biosynthesis</keyword>
<dbReference type="Proteomes" id="UP000176902">
    <property type="component" value="Unassembled WGS sequence"/>
</dbReference>
<feature type="domain" description="Methionyl/Valyl/Leucyl/Isoleucyl-tRNA synthetase anticodon-binding" evidence="10">
    <location>
        <begin position="683"/>
        <end position="809"/>
    </location>
</feature>
<comment type="similarity">
    <text evidence="1 8">Belongs to the class-I aminoacyl-tRNA synthetase family.</text>
</comment>
<organism evidence="12 13">
    <name type="scientific">Candidatus Daviesbacteria bacterium RIFCSPHIGHO2_02_FULL_36_13</name>
    <dbReference type="NCBI Taxonomy" id="1797768"/>
    <lineage>
        <taxon>Bacteria</taxon>
        <taxon>Candidatus Daviesiibacteriota</taxon>
    </lineage>
</organism>
<dbReference type="GO" id="GO:0006429">
    <property type="term" value="P:leucyl-tRNA aminoacylation"/>
    <property type="evidence" value="ECO:0007669"/>
    <property type="project" value="UniProtKB-UniRule"/>
</dbReference>
<comment type="catalytic activity">
    <reaction evidence="7 8">
        <text>tRNA(Leu) + L-leucine + ATP = L-leucyl-tRNA(Leu) + AMP + diphosphate</text>
        <dbReference type="Rhea" id="RHEA:11688"/>
        <dbReference type="Rhea" id="RHEA-COMP:9613"/>
        <dbReference type="Rhea" id="RHEA-COMP:9622"/>
        <dbReference type="ChEBI" id="CHEBI:30616"/>
        <dbReference type="ChEBI" id="CHEBI:33019"/>
        <dbReference type="ChEBI" id="CHEBI:57427"/>
        <dbReference type="ChEBI" id="CHEBI:78442"/>
        <dbReference type="ChEBI" id="CHEBI:78494"/>
        <dbReference type="ChEBI" id="CHEBI:456215"/>
        <dbReference type="EC" id="6.1.1.4"/>
    </reaction>
</comment>
<dbReference type="AlphaFoldDB" id="A0A1F5JSW9"/>
<dbReference type="InterPro" id="IPR009008">
    <property type="entry name" value="Val/Leu/Ile-tRNA-synth_edit"/>
</dbReference>
<dbReference type="STRING" id="1797768.A3C59_05275"/>
<dbReference type="InterPro" id="IPR014729">
    <property type="entry name" value="Rossmann-like_a/b/a_fold"/>
</dbReference>
<feature type="domain" description="Aminoacyl-tRNA synthetase class Ia" evidence="9">
    <location>
        <begin position="12"/>
        <end position="203"/>
    </location>
</feature>
<evidence type="ECO:0000256" key="2">
    <source>
        <dbReference type="ARBA" id="ARBA00022598"/>
    </source>
</evidence>
<dbReference type="InterPro" id="IPR009080">
    <property type="entry name" value="tRNAsynth_Ia_anticodon-bd"/>
</dbReference>
<dbReference type="GO" id="GO:0005829">
    <property type="term" value="C:cytosol"/>
    <property type="evidence" value="ECO:0007669"/>
    <property type="project" value="TreeGrafter"/>
</dbReference>
<dbReference type="FunFam" id="1.10.730.10:FF:000002">
    <property type="entry name" value="Leucine--tRNA ligase"/>
    <property type="match status" value="1"/>
</dbReference>
<dbReference type="InterPro" id="IPR025709">
    <property type="entry name" value="Leu_tRNA-synth_edit"/>
</dbReference>
<dbReference type="EC" id="6.1.1.4" evidence="8"/>
<dbReference type="NCBIfam" id="TIGR00396">
    <property type="entry name" value="leuS_bact"/>
    <property type="match status" value="1"/>
</dbReference>
<feature type="binding site" evidence="8">
    <location>
        <position position="613"/>
    </location>
    <ligand>
        <name>ATP</name>
        <dbReference type="ChEBI" id="CHEBI:30616"/>
    </ligand>
</feature>
<feature type="domain" description="Leucyl-tRNA synthetase editing" evidence="11">
    <location>
        <begin position="227"/>
        <end position="423"/>
    </location>
</feature>
<dbReference type="SUPFAM" id="SSF47323">
    <property type="entry name" value="Anticodon-binding domain of a subclass of class I aminoacyl-tRNA synthetases"/>
    <property type="match status" value="1"/>
</dbReference>
<keyword evidence="6 8" id="KW-0030">Aminoacyl-tRNA synthetase</keyword>
<dbReference type="Pfam" id="PF08264">
    <property type="entry name" value="Anticodon_1"/>
    <property type="match status" value="1"/>
</dbReference>
<evidence type="ECO:0000256" key="6">
    <source>
        <dbReference type="ARBA" id="ARBA00023146"/>
    </source>
</evidence>
<sequence>MRKYIPSDIEPKWQKKWLDDKLYQVDLSDAAKRFYILIEFSYPSGDLHMGHWFAFAVPDILARFKRMQGLNVFFPNGFDAFGLPAENAAIKKGVHPKDWTLGNIEKMKQQFSTMGASFNWEQEVITCLPEYYKWNQWIFLKMLERGIAYKGKALANWCPNCQTVLANENVEAGKCWRCGSEVIQKEVEQWFLKLTEYADKLLWENPLSRDLSNGVDWPIPVKVGQNNWIGKSEGMEISFKVVLDKLEQKSSSTEVEKNITVYTVFPETIFGVTYMVLAPEHSLVEKLTTKEQESEVKQYLETTKKKTQLERTSLEKEKTGVFTGSYGINPVNEKKFPIWIADYVIGGYGTGAVMGVPGSDHRDFAFAKKYDLEVIRVIGKSTDDVSTVENESDVLEEGILVNSEQFNGLHTPDPARDKIKDWMEEKGFGKRKQQYHIHDWSVSRQRYWGTPIPVIYCDIDGVVPVPEKDLPVELPYEVDYAPQGKPPLATAEDWVRVACPECGKPARREVETMDTFFDSSWYFLRYLDPKNDKEIFSKKVVQDWMPLDIYFGGAEHTLGHTLYSRFFYKFLIDIGVISFDPTSSSGLRRASEYAKKRVNRGLILGPDGQKMSKSRGNVVNPDDQVKDYGADAVRLYLAFIGPYAETVAPWDSQGLNGVYHFLQRVWTLSEKVTGDRVQGTADLRMMHKTIKRVTEDIEGSKFNTAVAGMMEYINYLSRKETISKEEYKTFLLLLAPFAPHMTEELWNIVIRDSSIVKNEKRKTKNEKSWSIHKQSWPVFDNKYLEEDEVIIVVQVNGKVRDNFVIGKDLVNNKDVVEKMAKESEKVQKFLIGKTVKKTVYIPGKIISVVV</sequence>
<comment type="subcellular location">
    <subcellularLocation>
        <location evidence="8">Cytoplasm</location>
    </subcellularLocation>
</comment>
<dbReference type="SUPFAM" id="SSF52374">
    <property type="entry name" value="Nucleotidylyl transferase"/>
    <property type="match status" value="1"/>
</dbReference>
<dbReference type="InterPro" id="IPR013155">
    <property type="entry name" value="M/V/L/I-tRNA-synth_anticd-bd"/>
</dbReference>
<evidence type="ECO:0000259" key="11">
    <source>
        <dbReference type="Pfam" id="PF13603"/>
    </source>
</evidence>
<feature type="short sequence motif" description="'KMSKS' region" evidence="8">
    <location>
        <begin position="610"/>
        <end position="614"/>
    </location>
</feature>
<dbReference type="FunFam" id="3.40.50.620:FF:000003">
    <property type="entry name" value="Leucine--tRNA ligase"/>
    <property type="match status" value="1"/>
</dbReference>
<feature type="domain" description="Aminoacyl-tRNA synthetase class Ia" evidence="9">
    <location>
        <begin position="436"/>
        <end position="643"/>
    </location>
</feature>
<name>A0A1F5JSW9_9BACT</name>
<keyword evidence="3 8" id="KW-0547">Nucleotide-binding</keyword>
<evidence type="ECO:0000256" key="3">
    <source>
        <dbReference type="ARBA" id="ARBA00022741"/>
    </source>
</evidence>
<dbReference type="PANTHER" id="PTHR43740:SF2">
    <property type="entry name" value="LEUCINE--TRNA LIGASE, MITOCHONDRIAL"/>
    <property type="match status" value="1"/>
</dbReference>
<evidence type="ECO:0000256" key="5">
    <source>
        <dbReference type="ARBA" id="ARBA00022917"/>
    </source>
</evidence>
<dbReference type="InterPro" id="IPR002300">
    <property type="entry name" value="aa-tRNA-synth_Ia"/>
</dbReference>
<reference evidence="12 13" key="1">
    <citation type="journal article" date="2016" name="Nat. Commun.">
        <title>Thousands of microbial genomes shed light on interconnected biogeochemical processes in an aquifer system.</title>
        <authorList>
            <person name="Anantharaman K."/>
            <person name="Brown C.T."/>
            <person name="Hug L.A."/>
            <person name="Sharon I."/>
            <person name="Castelle C.J."/>
            <person name="Probst A.J."/>
            <person name="Thomas B.C."/>
            <person name="Singh A."/>
            <person name="Wilkins M.J."/>
            <person name="Karaoz U."/>
            <person name="Brodie E.L."/>
            <person name="Williams K.H."/>
            <person name="Hubbard S.S."/>
            <person name="Banfield J.F."/>
        </authorList>
    </citation>
    <scope>NUCLEOTIDE SEQUENCE [LARGE SCALE GENOMIC DNA]</scope>
</reference>
<dbReference type="Gene3D" id="3.40.50.620">
    <property type="entry name" value="HUPs"/>
    <property type="match status" value="1"/>
</dbReference>
<gene>
    <name evidence="8" type="primary">leuS</name>
    <name evidence="12" type="ORF">A3C59_05275</name>
</gene>
<evidence type="ECO:0000259" key="10">
    <source>
        <dbReference type="Pfam" id="PF08264"/>
    </source>
</evidence>
<evidence type="ECO:0000313" key="12">
    <source>
        <dbReference type="EMBL" id="OGE31714.1"/>
    </source>
</evidence>
<comment type="caution">
    <text evidence="12">The sequence shown here is derived from an EMBL/GenBank/DDBJ whole genome shotgun (WGS) entry which is preliminary data.</text>
</comment>
<proteinExistence type="inferred from homology"/>
<feature type="short sequence motif" description="'HIGH' region" evidence="8">
    <location>
        <begin position="41"/>
        <end position="51"/>
    </location>
</feature>
<keyword evidence="4 8" id="KW-0067">ATP-binding</keyword>
<dbReference type="Gene3D" id="1.10.730.10">
    <property type="entry name" value="Isoleucyl-tRNA Synthetase, Domain 1"/>
    <property type="match status" value="2"/>
</dbReference>
<keyword evidence="2 8" id="KW-0436">Ligase</keyword>
<evidence type="ECO:0000256" key="4">
    <source>
        <dbReference type="ARBA" id="ARBA00022840"/>
    </source>
</evidence>
<dbReference type="GO" id="GO:0004823">
    <property type="term" value="F:leucine-tRNA ligase activity"/>
    <property type="evidence" value="ECO:0007669"/>
    <property type="project" value="UniProtKB-UniRule"/>
</dbReference>
<dbReference type="GO" id="GO:0005524">
    <property type="term" value="F:ATP binding"/>
    <property type="evidence" value="ECO:0007669"/>
    <property type="project" value="UniProtKB-UniRule"/>
</dbReference>
<dbReference type="HAMAP" id="MF_00049_B">
    <property type="entry name" value="Leu_tRNA_synth_B"/>
    <property type="match status" value="1"/>
</dbReference>
<dbReference type="CDD" id="cd07958">
    <property type="entry name" value="Anticodon_Ia_Leu_BEm"/>
    <property type="match status" value="1"/>
</dbReference>
<dbReference type="GO" id="GO:0002161">
    <property type="term" value="F:aminoacyl-tRNA deacylase activity"/>
    <property type="evidence" value="ECO:0007669"/>
    <property type="project" value="InterPro"/>
</dbReference>
<dbReference type="EMBL" id="MFCV01000034">
    <property type="protein sequence ID" value="OGE31714.1"/>
    <property type="molecule type" value="Genomic_DNA"/>
</dbReference>
<dbReference type="PANTHER" id="PTHR43740">
    <property type="entry name" value="LEUCYL-TRNA SYNTHETASE"/>
    <property type="match status" value="1"/>
</dbReference>
<protein>
    <recommendedName>
        <fullName evidence="8">Leucine--tRNA ligase</fullName>
        <ecNumber evidence="8">6.1.1.4</ecNumber>
    </recommendedName>
    <alternativeName>
        <fullName evidence="8">Leucyl-tRNA synthetase</fullName>
        <shortName evidence="8">LeuRS</shortName>
    </alternativeName>
</protein>
<dbReference type="InterPro" id="IPR002302">
    <property type="entry name" value="Leu-tRNA-ligase"/>
</dbReference>
<evidence type="ECO:0000256" key="8">
    <source>
        <dbReference type="HAMAP-Rule" id="MF_00049"/>
    </source>
</evidence>
<dbReference type="PRINTS" id="PR00985">
    <property type="entry name" value="TRNASYNTHLEU"/>
</dbReference>
<evidence type="ECO:0000256" key="7">
    <source>
        <dbReference type="ARBA" id="ARBA00047469"/>
    </source>
</evidence>
<evidence type="ECO:0000313" key="13">
    <source>
        <dbReference type="Proteomes" id="UP000176902"/>
    </source>
</evidence>
<dbReference type="Gene3D" id="3.90.740.10">
    <property type="entry name" value="Valyl/Leucyl/Isoleucyl-tRNA synthetase, editing domain"/>
    <property type="match status" value="1"/>
</dbReference>
<dbReference type="SUPFAM" id="SSF50677">
    <property type="entry name" value="ValRS/IleRS/LeuRS editing domain"/>
    <property type="match status" value="1"/>
</dbReference>
<keyword evidence="8" id="KW-0963">Cytoplasm</keyword>
<dbReference type="Pfam" id="PF13603">
    <property type="entry name" value="tRNA-synt_1_2"/>
    <property type="match status" value="1"/>
</dbReference>
<dbReference type="Pfam" id="PF00133">
    <property type="entry name" value="tRNA-synt_1"/>
    <property type="match status" value="2"/>
</dbReference>
<accession>A0A1F5JSW9</accession>
<evidence type="ECO:0000256" key="1">
    <source>
        <dbReference type="ARBA" id="ARBA00005594"/>
    </source>
</evidence>
<evidence type="ECO:0000259" key="9">
    <source>
        <dbReference type="Pfam" id="PF00133"/>
    </source>
</evidence>